<sequence length="216" mass="23748">LRNGDLASTYGEIALNQQFAVGNPGSSVNLDAAVGQYWTGGNANYGFVRLGAGHQWQMNTRIALTLSASVEQRFSARSDIYDSRTLGLVVGARYKLGSGDGVTVSLNLLNTNSDFVNSRVSAAAVRMSYSFGAWPIRLPRLRGCFQCARWQTGPVSLCRCEYLFARYRLWGLCPNAKITGRTHTIKRQQVRYSRILCGCGHPIKILRSAGMICQPC</sequence>
<comment type="caution">
    <text evidence="1">The sequence shown here is derived from an EMBL/GenBank/DDBJ whole genome shotgun (WGS) entry which is preliminary data.</text>
</comment>
<name>A0A0F9RP12_9ZZZZ</name>
<feature type="non-terminal residue" evidence="1">
    <location>
        <position position="1"/>
    </location>
</feature>
<reference evidence="1" key="1">
    <citation type="journal article" date="2015" name="Nature">
        <title>Complex archaea that bridge the gap between prokaryotes and eukaryotes.</title>
        <authorList>
            <person name="Spang A."/>
            <person name="Saw J.H."/>
            <person name="Jorgensen S.L."/>
            <person name="Zaremba-Niedzwiedzka K."/>
            <person name="Martijn J."/>
            <person name="Lind A.E."/>
            <person name="van Eijk R."/>
            <person name="Schleper C."/>
            <person name="Guy L."/>
            <person name="Ettema T.J."/>
        </authorList>
    </citation>
    <scope>NUCLEOTIDE SEQUENCE</scope>
</reference>
<organism evidence="1">
    <name type="scientific">marine sediment metagenome</name>
    <dbReference type="NCBI Taxonomy" id="412755"/>
    <lineage>
        <taxon>unclassified sequences</taxon>
        <taxon>metagenomes</taxon>
        <taxon>ecological metagenomes</taxon>
    </lineage>
</organism>
<protein>
    <recommendedName>
        <fullName evidence="2">Autotransporter domain-containing protein</fullName>
    </recommendedName>
</protein>
<dbReference type="EMBL" id="LAZR01002700">
    <property type="protein sequence ID" value="KKN26701.1"/>
    <property type="molecule type" value="Genomic_DNA"/>
</dbReference>
<evidence type="ECO:0000313" key="1">
    <source>
        <dbReference type="EMBL" id="KKN26701.1"/>
    </source>
</evidence>
<gene>
    <name evidence="1" type="ORF">LCGC14_0872180</name>
</gene>
<accession>A0A0F9RP12</accession>
<evidence type="ECO:0008006" key="2">
    <source>
        <dbReference type="Google" id="ProtNLM"/>
    </source>
</evidence>
<dbReference type="AlphaFoldDB" id="A0A0F9RP12"/>
<proteinExistence type="predicted"/>